<dbReference type="InterPro" id="IPR035669">
    <property type="entry name" value="SGNH_plant_lipase-like"/>
</dbReference>
<keyword evidence="2" id="KW-1185">Reference proteome</keyword>
<gene>
    <name evidence="3" type="primary">LOC120275406</name>
</gene>
<organism evidence="2 3">
    <name type="scientific">Dioscorea cayennensis subsp. rotundata</name>
    <name type="common">White Guinea yam</name>
    <name type="synonym">Dioscorea rotundata</name>
    <dbReference type="NCBI Taxonomy" id="55577"/>
    <lineage>
        <taxon>Eukaryota</taxon>
        <taxon>Viridiplantae</taxon>
        <taxon>Streptophyta</taxon>
        <taxon>Embryophyta</taxon>
        <taxon>Tracheophyta</taxon>
        <taxon>Spermatophyta</taxon>
        <taxon>Magnoliopsida</taxon>
        <taxon>Liliopsida</taxon>
        <taxon>Dioscoreales</taxon>
        <taxon>Dioscoreaceae</taxon>
        <taxon>Dioscorea</taxon>
    </lineage>
</organism>
<evidence type="ECO:0000313" key="3">
    <source>
        <dbReference type="RefSeq" id="XP_039137896.1"/>
    </source>
</evidence>
<dbReference type="InterPro" id="IPR036514">
    <property type="entry name" value="SGNH_hydro_sf"/>
</dbReference>
<dbReference type="RefSeq" id="XP_039137896.1">
    <property type="nucleotide sequence ID" value="XM_039281962.1"/>
</dbReference>
<dbReference type="Proteomes" id="UP001515500">
    <property type="component" value="Chromosome 14"/>
</dbReference>
<evidence type="ECO:0000256" key="1">
    <source>
        <dbReference type="ARBA" id="ARBA00008668"/>
    </source>
</evidence>
<dbReference type="FunFam" id="3.40.50.1110:FF:000003">
    <property type="entry name" value="GDSL esterase/lipase APG"/>
    <property type="match status" value="1"/>
</dbReference>
<reference evidence="3" key="1">
    <citation type="submission" date="2025-08" db="UniProtKB">
        <authorList>
            <consortium name="RefSeq"/>
        </authorList>
    </citation>
    <scope>IDENTIFICATION</scope>
</reference>
<sequence length="365" mass="40355">MFFPIKLRVPQVYLLLFFLLIVHFDALTLTQKPEKSSALVPAIIVFGDSIVDPGNNNVINTLVKCDFPPYGIDFVDQMPTGRFCDGRIPSDLIASKLGVKELLPAYLDPNLESQDLLTGVSFASGGAGYDPITSETAHVISMDDQLELYKEYQEKLRAIGGDARAENIISKGLHVICVGSDDIANTYFPTLFRKLQYDIPSYADLVVTYASRFFQELIKLGARKIGIVGIPPIGCVPSQRTLAGGLFRECAPFHNQLAELVNSKLNQEIQRLGSIYQGTLLVYINIYDTLLDIIQNPNKYDFEVATNGCCGTGLLEVSILCNSVTSFVCANVSDHVFWDSYHPTERAYQILVDVVIDDVLPLIIS</sequence>
<evidence type="ECO:0000313" key="2">
    <source>
        <dbReference type="Proteomes" id="UP001515500"/>
    </source>
</evidence>
<dbReference type="SUPFAM" id="SSF52266">
    <property type="entry name" value="SGNH hydrolase"/>
    <property type="match status" value="1"/>
</dbReference>
<protein>
    <submittedName>
        <fullName evidence="3">GDSL esterase/lipase EXL3-like</fullName>
    </submittedName>
</protein>
<dbReference type="PANTHER" id="PTHR45642">
    <property type="entry name" value="GDSL ESTERASE/LIPASE EXL3"/>
    <property type="match status" value="1"/>
</dbReference>
<dbReference type="InterPro" id="IPR050592">
    <property type="entry name" value="GDSL_lipolytic_enzyme"/>
</dbReference>
<dbReference type="GeneID" id="120275406"/>
<dbReference type="Gene3D" id="3.40.50.1110">
    <property type="entry name" value="SGNH hydrolase"/>
    <property type="match status" value="1"/>
</dbReference>
<name>A0AB40CGL4_DIOCR</name>
<dbReference type="CDD" id="cd01837">
    <property type="entry name" value="SGNH_plant_lipase_like"/>
    <property type="match status" value="1"/>
</dbReference>
<proteinExistence type="inferred from homology"/>
<dbReference type="GO" id="GO:0016788">
    <property type="term" value="F:hydrolase activity, acting on ester bonds"/>
    <property type="evidence" value="ECO:0007669"/>
    <property type="project" value="InterPro"/>
</dbReference>
<dbReference type="Pfam" id="PF00657">
    <property type="entry name" value="Lipase_GDSL"/>
    <property type="match status" value="1"/>
</dbReference>
<accession>A0AB40CGL4</accession>
<dbReference type="PANTHER" id="PTHR45642:SF110">
    <property type="entry name" value="OS02G0101400 PROTEIN"/>
    <property type="match status" value="1"/>
</dbReference>
<comment type="similarity">
    <text evidence="1">Belongs to the 'GDSL' lipolytic enzyme family.</text>
</comment>
<dbReference type="AlphaFoldDB" id="A0AB40CGL4"/>
<dbReference type="InterPro" id="IPR001087">
    <property type="entry name" value="GDSL"/>
</dbReference>